<dbReference type="InterPro" id="IPR013022">
    <property type="entry name" value="Xyl_isomerase-like_TIM-brl"/>
</dbReference>
<protein>
    <submittedName>
        <fullName evidence="2">Sugar phosphate isomerase/epimerase family protein</fullName>
    </submittedName>
</protein>
<reference evidence="3" key="1">
    <citation type="journal article" date="2019" name="Int. J. Syst. Evol. Microbiol.">
        <title>The Global Catalogue of Microorganisms (GCM) 10K type strain sequencing project: providing services to taxonomists for standard genome sequencing and annotation.</title>
        <authorList>
            <consortium name="The Broad Institute Genomics Platform"/>
            <consortium name="The Broad Institute Genome Sequencing Center for Infectious Disease"/>
            <person name="Wu L."/>
            <person name="Ma J."/>
        </authorList>
    </citation>
    <scope>NUCLEOTIDE SEQUENCE [LARGE SCALE GENOMIC DNA]</scope>
    <source>
        <strain evidence="3">KCTC 12907</strain>
    </source>
</reference>
<evidence type="ECO:0000313" key="3">
    <source>
        <dbReference type="Proteomes" id="UP001596378"/>
    </source>
</evidence>
<dbReference type="InterPro" id="IPR050312">
    <property type="entry name" value="IolE/XylAMocC-like"/>
</dbReference>
<dbReference type="RefSeq" id="WP_378046686.1">
    <property type="nucleotide sequence ID" value="NZ_JBHMDN010000011.1"/>
</dbReference>
<organism evidence="2 3">
    <name type="scientific">Cohnella cellulosilytica</name>
    <dbReference type="NCBI Taxonomy" id="986710"/>
    <lineage>
        <taxon>Bacteria</taxon>
        <taxon>Bacillati</taxon>
        <taxon>Bacillota</taxon>
        <taxon>Bacilli</taxon>
        <taxon>Bacillales</taxon>
        <taxon>Paenibacillaceae</taxon>
        <taxon>Cohnella</taxon>
    </lineage>
</organism>
<evidence type="ECO:0000259" key="1">
    <source>
        <dbReference type="Pfam" id="PF01261"/>
    </source>
</evidence>
<dbReference type="InterPro" id="IPR036237">
    <property type="entry name" value="Xyl_isomerase-like_sf"/>
</dbReference>
<dbReference type="Gene3D" id="3.20.20.150">
    <property type="entry name" value="Divalent-metal-dependent TIM barrel enzymes"/>
    <property type="match status" value="1"/>
</dbReference>
<comment type="caution">
    <text evidence="2">The sequence shown here is derived from an EMBL/GenBank/DDBJ whole genome shotgun (WGS) entry which is preliminary data.</text>
</comment>
<gene>
    <name evidence="2" type="ORF">ACFQMJ_25225</name>
</gene>
<dbReference type="Pfam" id="PF01261">
    <property type="entry name" value="AP_endonuc_2"/>
    <property type="match status" value="1"/>
</dbReference>
<feature type="domain" description="Xylose isomerase-like TIM barrel" evidence="1">
    <location>
        <begin position="20"/>
        <end position="228"/>
    </location>
</feature>
<evidence type="ECO:0000313" key="2">
    <source>
        <dbReference type="EMBL" id="MFC7151854.1"/>
    </source>
</evidence>
<dbReference type="GO" id="GO:0016853">
    <property type="term" value="F:isomerase activity"/>
    <property type="evidence" value="ECO:0007669"/>
    <property type="project" value="UniProtKB-KW"/>
</dbReference>
<dbReference type="Proteomes" id="UP001596378">
    <property type="component" value="Unassembled WGS sequence"/>
</dbReference>
<accession>A0ABW2FI42</accession>
<name>A0ABW2FI42_9BACL</name>
<sequence length="257" mass="28436">MEAVGTTLVRSAGSLEEALALVGKMGFHLVELGIQSWCDLRPQNLVSDYERESARLKALLRKYDLTPVAFNAGLGDNGLEEAAAIAALASELSVRVVTINPGSAEADFEQEVERLRKLVGIFAARDVQASLETHMFSMTEQPEDALKLVREVEGLGLTLDVSHYYCNGSENRTGPLMPYVRHVHIRDCGRTWERIQMPYGEGLLELERWRNGLRDAGYEGRVAVEYIDLPNVAFSVEEASVRCKTAIESVWGGANHD</sequence>
<keyword evidence="2" id="KW-0413">Isomerase</keyword>
<proteinExistence type="predicted"/>
<dbReference type="SUPFAM" id="SSF51658">
    <property type="entry name" value="Xylose isomerase-like"/>
    <property type="match status" value="1"/>
</dbReference>
<keyword evidence="3" id="KW-1185">Reference proteome</keyword>
<dbReference type="PANTHER" id="PTHR12110">
    <property type="entry name" value="HYDROXYPYRUVATE ISOMERASE"/>
    <property type="match status" value="1"/>
</dbReference>
<dbReference type="EMBL" id="JBHTAI010000019">
    <property type="protein sequence ID" value="MFC7151854.1"/>
    <property type="molecule type" value="Genomic_DNA"/>
</dbReference>